<dbReference type="InterPro" id="IPR029016">
    <property type="entry name" value="GAF-like_dom_sf"/>
</dbReference>
<dbReference type="Gene3D" id="1.10.10.10">
    <property type="entry name" value="Winged helix-like DNA-binding domain superfamily/Winged helix DNA-binding domain"/>
    <property type="match status" value="1"/>
</dbReference>
<evidence type="ECO:0000256" key="2">
    <source>
        <dbReference type="ARBA" id="ARBA00023015"/>
    </source>
</evidence>
<dbReference type="Proteomes" id="UP000178425">
    <property type="component" value="Unassembled WGS sequence"/>
</dbReference>
<keyword evidence="1" id="KW-0678">Repressor</keyword>
<dbReference type="InterPro" id="IPR036390">
    <property type="entry name" value="WH_DNA-bd_sf"/>
</dbReference>
<protein>
    <recommendedName>
        <fullName evidence="5">Heat-inducible transcription repressor HrcA C-terminal domain-containing protein</fullName>
    </recommendedName>
</protein>
<accession>A0A1F5WQV4</accession>
<feature type="domain" description="Heat-inducible transcription repressor HrcA C-terminal" evidence="5">
    <location>
        <begin position="150"/>
        <end position="244"/>
    </location>
</feature>
<dbReference type="SUPFAM" id="SSF46785">
    <property type="entry name" value="Winged helix' DNA-binding domain"/>
    <property type="match status" value="1"/>
</dbReference>
<dbReference type="GO" id="GO:0045892">
    <property type="term" value="P:negative regulation of DNA-templated transcription"/>
    <property type="evidence" value="ECO:0007669"/>
    <property type="project" value="TreeGrafter"/>
</dbReference>
<dbReference type="InterPro" id="IPR021153">
    <property type="entry name" value="HrcA_C"/>
</dbReference>
<evidence type="ECO:0000313" key="6">
    <source>
        <dbReference type="EMBL" id="OGF77631.1"/>
    </source>
</evidence>
<dbReference type="GO" id="GO:0003677">
    <property type="term" value="F:DNA binding"/>
    <property type="evidence" value="ECO:0007669"/>
    <property type="project" value="InterPro"/>
</dbReference>
<keyword evidence="2" id="KW-0805">Transcription regulation</keyword>
<reference evidence="6 7" key="1">
    <citation type="journal article" date="2016" name="Nat. Commun.">
        <title>Thousands of microbial genomes shed light on interconnected biogeochemical processes in an aquifer system.</title>
        <authorList>
            <person name="Anantharaman K."/>
            <person name="Brown C.T."/>
            <person name="Hug L.A."/>
            <person name="Sharon I."/>
            <person name="Castelle C.J."/>
            <person name="Probst A.J."/>
            <person name="Thomas B.C."/>
            <person name="Singh A."/>
            <person name="Wilkins M.J."/>
            <person name="Karaoz U."/>
            <person name="Brodie E.L."/>
            <person name="Williams K.H."/>
            <person name="Hubbard S.S."/>
            <person name="Banfield J.F."/>
        </authorList>
    </citation>
    <scope>NUCLEOTIDE SEQUENCE [LARGE SCALE GENOMIC DNA]</scope>
</reference>
<evidence type="ECO:0000256" key="1">
    <source>
        <dbReference type="ARBA" id="ARBA00022491"/>
    </source>
</evidence>
<evidence type="ECO:0000256" key="3">
    <source>
        <dbReference type="ARBA" id="ARBA00023016"/>
    </source>
</evidence>
<gene>
    <name evidence="6" type="ORF">A2W54_00255</name>
</gene>
<dbReference type="EMBL" id="MFHI01000038">
    <property type="protein sequence ID" value="OGF77631.1"/>
    <property type="molecule type" value="Genomic_DNA"/>
</dbReference>
<dbReference type="PANTHER" id="PTHR34824:SF1">
    <property type="entry name" value="HEAT-INDUCIBLE TRANSCRIPTION REPRESSOR HRCA"/>
    <property type="match status" value="1"/>
</dbReference>
<keyword evidence="4" id="KW-0804">Transcription</keyword>
<keyword evidence="3" id="KW-0346">Stress response</keyword>
<evidence type="ECO:0000259" key="5">
    <source>
        <dbReference type="Pfam" id="PF01628"/>
    </source>
</evidence>
<comment type="caution">
    <text evidence="6">The sequence shown here is derived from an EMBL/GenBank/DDBJ whole genome shotgun (WGS) entry which is preliminary data.</text>
</comment>
<evidence type="ECO:0000256" key="4">
    <source>
        <dbReference type="ARBA" id="ARBA00023163"/>
    </source>
</evidence>
<dbReference type="Pfam" id="PF01628">
    <property type="entry name" value="HrcA"/>
    <property type="match status" value="1"/>
</dbReference>
<dbReference type="PANTHER" id="PTHR34824">
    <property type="entry name" value="HEAT-INDUCIBLE TRANSCRIPTION REPRESSOR HRCA"/>
    <property type="match status" value="1"/>
</dbReference>
<dbReference type="AlphaFoldDB" id="A0A1F5WQV4"/>
<dbReference type="InterPro" id="IPR036388">
    <property type="entry name" value="WH-like_DNA-bd_sf"/>
</dbReference>
<proteinExistence type="predicted"/>
<dbReference type="InterPro" id="IPR002571">
    <property type="entry name" value="HrcA"/>
</dbReference>
<name>A0A1F5WQV4_9BACT</name>
<sequence length="254" mass="28721">MKLDDRKERVLDFIIRDYIETAQPVSSGRVASKKVLDSSPATLRNIMLELDEGGYLHQPHTSAGRAPTEKGYRYFIDNLISDYTLPRSRALQGHAYSPAGELLCSRRRAAQGLAKPAPSANEFGLLVNEFAHDLGIFTSAMIMGQRGMQELSGFRDVLSEPEFRENGMLENFGRMVDEIDSVMSEYRNALIEDDDIYDIWIGRENIYPGARKGSALVARISLPDKEELVFFAYGPTRMNYEKAIFKIKNLIKEI</sequence>
<dbReference type="SUPFAM" id="SSF55781">
    <property type="entry name" value="GAF domain-like"/>
    <property type="match status" value="1"/>
</dbReference>
<dbReference type="Gene3D" id="3.30.450.40">
    <property type="match status" value="1"/>
</dbReference>
<evidence type="ECO:0000313" key="7">
    <source>
        <dbReference type="Proteomes" id="UP000178425"/>
    </source>
</evidence>
<organism evidence="6 7">
    <name type="scientific">Candidatus Giovannonibacteria bacterium RIFCSPHIGHO2_02_43_13</name>
    <dbReference type="NCBI Taxonomy" id="1798330"/>
    <lineage>
        <taxon>Bacteria</taxon>
        <taxon>Candidatus Giovannoniibacteriota</taxon>
    </lineage>
</organism>